<name>A0ABX5QCJ8_9MICO</name>
<proteinExistence type="predicted"/>
<keyword evidence="1" id="KW-0805">Transcription regulation</keyword>
<dbReference type="Pfam" id="PF00392">
    <property type="entry name" value="GntR"/>
    <property type="match status" value="1"/>
</dbReference>
<protein>
    <submittedName>
        <fullName evidence="5">GntR family transcriptional regulator</fullName>
    </submittedName>
</protein>
<keyword evidence="3" id="KW-0804">Transcription</keyword>
<dbReference type="SUPFAM" id="SSF64288">
    <property type="entry name" value="Chorismate lyase-like"/>
    <property type="match status" value="1"/>
</dbReference>
<evidence type="ECO:0000313" key="6">
    <source>
        <dbReference type="Proteomes" id="UP000285768"/>
    </source>
</evidence>
<dbReference type="InterPro" id="IPR036390">
    <property type="entry name" value="WH_DNA-bd_sf"/>
</dbReference>
<dbReference type="Proteomes" id="UP000285768">
    <property type="component" value="Chromosome"/>
</dbReference>
<dbReference type="SMART" id="SM00866">
    <property type="entry name" value="UTRA"/>
    <property type="match status" value="1"/>
</dbReference>
<dbReference type="PRINTS" id="PR00035">
    <property type="entry name" value="HTHGNTR"/>
</dbReference>
<dbReference type="CDD" id="cd07377">
    <property type="entry name" value="WHTH_GntR"/>
    <property type="match status" value="1"/>
</dbReference>
<dbReference type="Gene3D" id="3.40.1410.10">
    <property type="entry name" value="Chorismate lyase-like"/>
    <property type="match status" value="1"/>
</dbReference>
<dbReference type="InterPro" id="IPR028978">
    <property type="entry name" value="Chorismate_lyase_/UTRA_dom_sf"/>
</dbReference>
<reference evidence="5 6" key="1">
    <citation type="submission" date="2019-01" db="EMBL/GenBank/DDBJ databases">
        <title>Leucobacter muris sp. nov. isolated from the nose of a laboratory mouse.</title>
        <authorList>
            <person name="Benga L."/>
            <person name="Sproeer C."/>
            <person name="Schumann P."/>
            <person name="Verbarg S."/>
            <person name="Bunk B."/>
            <person name="Engelhardt E."/>
            <person name="Benten P.M."/>
            <person name="Sager M."/>
        </authorList>
    </citation>
    <scope>NUCLEOTIDE SEQUENCE [LARGE SCALE GENOMIC DNA]</scope>
    <source>
        <strain evidence="5 6">DSM 101948</strain>
    </source>
</reference>
<evidence type="ECO:0000313" key="5">
    <source>
        <dbReference type="EMBL" id="QAB16790.1"/>
    </source>
</evidence>
<organism evidence="5 6">
    <name type="scientific">Leucobacter muris</name>
    <dbReference type="NCBI Taxonomy" id="1935379"/>
    <lineage>
        <taxon>Bacteria</taxon>
        <taxon>Bacillati</taxon>
        <taxon>Actinomycetota</taxon>
        <taxon>Actinomycetes</taxon>
        <taxon>Micrococcales</taxon>
        <taxon>Microbacteriaceae</taxon>
        <taxon>Leucobacter</taxon>
    </lineage>
</organism>
<dbReference type="InterPro" id="IPR011663">
    <property type="entry name" value="UTRA"/>
</dbReference>
<dbReference type="InterPro" id="IPR050679">
    <property type="entry name" value="Bact_HTH_transcr_reg"/>
</dbReference>
<gene>
    <name evidence="5" type="ORF">Leucomu_01550</name>
</gene>
<dbReference type="SMART" id="SM00345">
    <property type="entry name" value="HTH_GNTR"/>
    <property type="match status" value="1"/>
</dbReference>
<feature type="domain" description="HTH gntR-type" evidence="4">
    <location>
        <begin position="5"/>
        <end position="73"/>
    </location>
</feature>
<dbReference type="RefSeq" id="WP_017884380.1">
    <property type="nucleotide sequence ID" value="NZ_CP035037.1"/>
</dbReference>
<keyword evidence="6" id="KW-1185">Reference proteome</keyword>
<dbReference type="PANTHER" id="PTHR44846">
    <property type="entry name" value="MANNOSYL-D-GLYCERATE TRANSPORT/METABOLISM SYSTEM REPRESSOR MNGR-RELATED"/>
    <property type="match status" value="1"/>
</dbReference>
<dbReference type="EMBL" id="CP035037">
    <property type="protein sequence ID" value="QAB16790.1"/>
    <property type="molecule type" value="Genomic_DNA"/>
</dbReference>
<evidence type="ECO:0000256" key="1">
    <source>
        <dbReference type="ARBA" id="ARBA00023015"/>
    </source>
</evidence>
<dbReference type="PROSITE" id="PS50949">
    <property type="entry name" value="HTH_GNTR"/>
    <property type="match status" value="1"/>
</dbReference>
<evidence type="ECO:0000256" key="2">
    <source>
        <dbReference type="ARBA" id="ARBA00023125"/>
    </source>
</evidence>
<dbReference type="Pfam" id="PF07702">
    <property type="entry name" value="UTRA"/>
    <property type="match status" value="1"/>
</dbReference>
<dbReference type="Gene3D" id="1.10.10.10">
    <property type="entry name" value="Winged helix-like DNA-binding domain superfamily/Winged helix DNA-binding domain"/>
    <property type="match status" value="1"/>
</dbReference>
<accession>A0ABX5QCJ8</accession>
<dbReference type="PANTHER" id="PTHR44846:SF1">
    <property type="entry name" value="MANNOSYL-D-GLYCERATE TRANSPORT_METABOLISM SYSTEM REPRESSOR MNGR-RELATED"/>
    <property type="match status" value="1"/>
</dbReference>
<evidence type="ECO:0000259" key="4">
    <source>
        <dbReference type="PROSITE" id="PS50949"/>
    </source>
</evidence>
<keyword evidence="2" id="KW-0238">DNA-binding</keyword>
<sequence length="259" mass="28627">MTDSSPLHAKLYAEMVHRIRTGVWQPGDRVPSEKSLVAEFGTSRGPVRQALAALRAEGMIIGRRGAPPRVQRTAPAQSFDTFMSFTEWARELGLAPGQRVIEASRRPATEDIARELQLEPDTPVVEIIRLRLLDDKPAMLERSLFPYEIGRHLISADLDHGSIYQTLCAAGVVPVRARHVIDAIAAHPLEVEQLHVSPGAPLLRVRRLAYDEFGTVIETADDRYLPAMATFVVENSAEHRTPLTRQAGSTGVDLFERAG</sequence>
<dbReference type="SUPFAM" id="SSF46785">
    <property type="entry name" value="Winged helix' DNA-binding domain"/>
    <property type="match status" value="1"/>
</dbReference>
<evidence type="ECO:0000256" key="3">
    <source>
        <dbReference type="ARBA" id="ARBA00023163"/>
    </source>
</evidence>
<dbReference type="InterPro" id="IPR036388">
    <property type="entry name" value="WH-like_DNA-bd_sf"/>
</dbReference>
<dbReference type="InterPro" id="IPR000524">
    <property type="entry name" value="Tscrpt_reg_HTH_GntR"/>
</dbReference>